<organism evidence="1 2">
    <name type="scientific">Enterococcus villorum</name>
    <dbReference type="NCBI Taxonomy" id="112904"/>
    <lineage>
        <taxon>Bacteria</taxon>
        <taxon>Bacillati</taxon>
        <taxon>Bacillota</taxon>
        <taxon>Bacilli</taxon>
        <taxon>Lactobacillales</taxon>
        <taxon>Enterococcaceae</taxon>
        <taxon>Enterococcus</taxon>
    </lineage>
</organism>
<comment type="caution">
    <text evidence="1">The sequence shown here is derived from an EMBL/GenBank/DDBJ whole genome shotgun (WGS) entry which is preliminary data.</text>
</comment>
<dbReference type="EMBL" id="BJWF01000010">
    <property type="protein sequence ID" value="GEL91831.1"/>
    <property type="molecule type" value="Genomic_DNA"/>
</dbReference>
<name>A0A511J1D1_9ENTE</name>
<reference evidence="1 2" key="1">
    <citation type="submission" date="2019-07" db="EMBL/GenBank/DDBJ databases">
        <title>Whole genome shotgun sequence of Enterococcus villorum NBRC 100699.</title>
        <authorList>
            <person name="Hosoyama A."/>
            <person name="Uohara A."/>
            <person name="Ohji S."/>
            <person name="Ichikawa N."/>
        </authorList>
    </citation>
    <scope>NUCLEOTIDE SEQUENCE [LARGE SCALE GENOMIC DNA]</scope>
    <source>
        <strain evidence="1 2">NBRC 100699</strain>
    </source>
</reference>
<dbReference type="AlphaFoldDB" id="A0A511J1D1"/>
<dbReference type="Proteomes" id="UP000321830">
    <property type="component" value="Unassembled WGS sequence"/>
</dbReference>
<dbReference type="RefSeq" id="WP_010750749.1">
    <property type="nucleotide sequence ID" value="NZ_BJWF01000010.1"/>
</dbReference>
<sequence length="383" mass="44896">MTYVNKLQKYLDIFALSLSFKRNDNWLSRVEEHSSNYSTLFSIYSQMLEQDQEEFFARSSDKKAIIRSLDRSKLSYSITNNLQLLHILEQMTPNDPADFLILPLRCTVEPPATEGHVFGSYIYKEKDGYKIFLVNKQFKDASIYFVTIPNNNMPSVCDQLVLNKYNPHPEQPYYIYHKIIEHANGKQITPLSYRMHPQKTGNCIVKEIEATVKTALFHCRHDLFASQSLGKIKWNTQPDSVIMMRMYFLDAIKQEFNGPQKPFDLLFKLYLQRKERNKILCFSPFETKKKIHQEIKSEMNKYPEIQQILSGKNIYEEGIVIKRIDFFSKLSAENQCNLPHNNAKEKVMLFEKIAKAKEKTEIIFQENSKNKNAKSQVPLSIDQ</sequence>
<proteinExistence type="predicted"/>
<evidence type="ECO:0000313" key="1">
    <source>
        <dbReference type="EMBL" id="GEL91831.1"/>
    </source>
</evidence>
<gene>
    <name evidence="1" type="ORF">EVI01_11680</name>
</gene>
<evidence type="ECO:0000313" key="2">
    <source>
        <dbReference type="Proteomes" id="UP000321830"/>
    </source>
</evidence>
<protein>
    <submittedName>
        <fullName evidence="1">Uncharacterized protein</fullName>
    </submittedName>
</protein>
<accession>A0A511J1D1</accession>